<dbReference type="AlphaFoldDB" id="A0AAF0HJA5"/>
<evidence type="ECO:0000313" key="3">
    <source>
        <dbReference type="Proteomes" id="UP001179946"/>
    </source>
</evidence>
<dbReference type="EMBL" id="JAOVKC010000039">
    <property type="protein sequence ID" value="MCV5624467.1"/>
    <property type="molecule type" value="Genomic_DNA"/>
</dbReference>
<evidence type="ECO:0000313" key="1">
    <source>
        <dbReference type="EMBL" id="MCV5624467.1"/>
    </source>
</evidence>
<dbReference type="RefSeq" id="WP_000196298.1">
    <property type="nucleotide sequence ID" value="NZ_AP027829.1"/>
</dbReference>
<dbReference type="Proteomes" id="UP001179946">
    <property type="component" value="Chromosome"/>
</dbReference>
<reference evidence="1" key="2">
    <citation type="submission" date="2023-06" db="EMBL/GenBank/DDBJ databases">
        <title>Deciphering the underlying mechanisms mediating the transmission of blaNDM gene from human to animals in China.</title>
        <authorList>
            <person name="Chen K."/>
            <person name="Chen S."/>
        </authorList>
    </citation>
    <scope>NUCLEOTIDE SEQUENCE</scope>
    <source>
        <strain evidence="1">1199</strain>
    </source>
</reference>
<gene>
    <name evidence="1" type="ORF">OFN31_22360</name>
    <name evidence="2" type="ORF">QDW62_21120</name>
</gene>
<protein>
    <submittedName>
        <fullName evidence="2">Uncharacterized protein</fullName>
    </submittedName>
</protein>
<proteinExistence type="predicted"/>
<reference evidence="2" key="1">
    <citation type="journal article" date="2023" name="Front. Microbiol.">
        <title>Virotyping and genetic antimicrobial susceptibility testing of porcine ETEC/STEC strains and associated plasmid types.</title>
        <authorList>
            <person name="Vereecke N."/>
            <person name="Van Hoorde S."/>
            <person name="Sperling D."/>
            <person name="Theuns S."/>
            <person name="Devriendt B."/>
            <person name="Cox E."/>
        </authorList>
    </citation>
    <scope>NUCLEOTIDE SEQUENCE</scope>
    <source>
        <strain evidence="2">ETEC4085</strain>
    </source>
</reference>
<accession>A0AAF0HJA5</accession>
<evidence type="ECO:0000313" key="2">
    <source>
        <dbReference type="EMBL" id="WHI01153.1"/>
    </source>
</evidence>
<name>A0AAF0HJA5_ECOLX</name>
<dbReference type="EMBL" id="CP122634">
    <property type="protein sequence ID" value="WHI01153.1"/>
    <property type="molecule type" value="Genomic_DNA"/>
</dbReference>
<organism evidence="2 3">
    <name type="scientific">Escherichia coli</name>
    <dbReference type="NCBI Taxonomy" id="562"/>
    <lineage>
        <taxon>Bacteria</taxon>
        <taxon>Pseudomonadati</taxon>
        <taxon>Pseudomonadota</taxon>
        <taxon>Gammaproteobacteria</taxon>
        <taxon>Enterobacterales</taxon>
        <taxon>Enterobacteriaceae</taxon>
        <taxon>Escherichia</taxon>
    </lineage>
</organism>
<dbReference type="Proteomes" id="UP001208624">
    <property type="component" value="Unassembled WGS sequence"/>
</dbReference>
<sequence length="164" mass="19047">MTRDDYKFYIHYSYVLEKMNYTLLTRIDKLITLMLIVLGFSVFAPYSNLFIFGLFVAVLSVLQLVYQFGQEAGMSKEQARHYKRLLIESDTLSEDQLQARYLKIQDTDSNPWKSLERAAFIRACIFAGVPTKYDLTTKEKFIAWCAGDLPLENELTDINDDQQA</sequence>